<dbReference type="Proteomes" id="UP001500683">
    <property type="component" value="Unassembled WGS sequence"/>
</dbReference>
<sequence length="141" mass="14867">MSEPSGETVPGVRAINPPELAPGPGYSHVISVDTPGRLVVISGQIALDADGALVGPGDLRAQTRQVFTNLHTALTAAGADWRHVIKLGYFVRDASQVIAVRQVRDEFLPPGVAPASTLVEVARLFRDDLLIEVEALAVVPA</sequence>
<accession>A0ABP7VAE6</accession>
<dbReference type="PANTHER" id="PTHR11803:SF58">
    <property type="entry name" value="PROTEIN HMF1-RELATED"/>
    <property type="match status" value="1"/>
</dbReference>
<comment type="caution">
    <text evidence="3">The sequence shown here is derived from an EMBL/GenBank/DDBJ whole genome shotgun (WGS) entry which is preliminary data.</text>
</comment>
<reference evidence="4" key="1">
    <citation type="journal article" date="2019" name="Int. J. Syst. Evol. Microbiol.">
        <title>The Global Catalogue of Microorganisms (GCM) 10K type strain sequencing project: providing services to taxonomists for standard genome sequencing and annotation.</title>
        <authorList>
            <consortium name="The Broad Institute Genomics Platform"/>
            <consortium name="The Broad Institute Genome Sequencing Center for Infectious Disease"/>
            <person name="Wu L."/>
            <person name="Ma J."/>
        </authorList>
    </citation>
    <scope>NUCLEOTIDE SEQUENCE [LARGE SCALE GENOMIC DNA]</scope>
    <source>
        <strain evidence="4">JCM 16702</strain>
    </source>
</reference>
<comment type="similarity">
    <text evidence="1">Belongs to the RutC family.</text>
</comment>
<dbReference type="Gene3D" id="3.30.1330.40">
    <property type="entry name" value="RutC-like"/>
    <property type="match status" value="1"/>
</dbReference>
<evidence type="ECO:0000313" key="4">
    <source>
        <dbReference type="Proteomes" id="UP001500683"/>
    </source>
</evidence>
<name>A0ABP7VAE6_9ACTN</name>
<evidence type="ECO:0000256" key="2">
    <source>
        <dbReference type="SAM" id="MobiDB-lite"/>
    </source>
</evidence>
<dbReference type="SUPFAM" id="SSF55298">
    <property type="entry name" value="YjgF-like"/>
    <property type="match status" value="1"/>
</dbReference>
<dbReference type="Pfam" id="PF01042">
    <property type="entry name" value="Ribonuc_L-PSP"/>
    <property type="match status" value="1"/>
</dbReference>
<organism evidence="3 4">
    <name type="scientific">Actinomadura miaoliensis</name>
    <dbReference type="NCBI Taxonomy" id="430685"/>
    <lineage>
        <taxon>Bacteria</taxon>
        <taxon>Bacillati</taxon>
        <taxon>Actinomycetota</taxon>
        <taxon>Actinomycetes</taxon>
        <taxon>Streptosporangiales</taxon>
        <taxon>Thermomonosporaceae</taxon>
        <taxon>Actinomadura</taxon>
    </lineage>
</organism>
<evidence type="ECO:0000313" key="3">
    <source>
        <dbReference type="EMBL" id="GAA4062921.1"/>
    </source>
</evidence>
<dbReference type="InterPro" id="IPR035959">
    <property type="entry name" value="RutC-like_sf"/>
</dbReference>
<evidence type="ECO:0000256" key="1">
    <source>
        <dbReference type="ARBA" id="ARBA00010552"/>
    </source>
</evidence>
<dbReference type="PANTHER" id="PTHR11803">
    <property type="entry name" value="2-IMINOBUTANOATE/2-IMINOPROPANOATE DEAMINASE RIDA"/>
    <property type="match status" value="1"/>
</dbReference>
<gene>
    <name evidence="3" type="ORF">GCM10022214_15400</name>
</gene>
<proteinExistence type="inferred from homology"/>
<dbReference type="CDD" id="cd00448">
    <property type="entry name" value="YjgF_YER057c_UK114_family"/>
    <property type="match status" value="1"/>
</dbReference>
<keyword evidence="4" id="KW-1185">Reference proteome</keyword>
<feature type="region of interest" description="Disordered" evidence="2">
    <location>
        <begin position="1"/>
        <end position="20"/>
    </location>
</feature>
<dbReference type="RefSeq" id="WP_344942880.1">
    <property type="nucleotide sequence ID" value="NZ_BAAAZG010000005.1"/>
</dbReference>
<protein>
    <submittedName>
        <fullName evidence="3">RidA family protein</fullName>
    </submittedName>
</protein>
<dbReference type="InterPro" id="IPR006175">
    <property type="entry name" value="YjgF/YER057c/UK114"/>
</dbReference>
<dbReference type="EMBL" id="BAAAZG010000005">
    <property type="protein sequence ID" value="GAA4062921.1"/>
    <property type="molecule type" value="Genomic_DNA"/>
</dbReference>